<dbReference type="InterPro" id="IPR002347">
    <property type="entry name" value="SDR_fam"/>
</dbReference>
<comment type="similarity">
    <text evidence="1">Belongs to the short-chain dehydrogenases/reductases (SDR) family.</text>
</comment>
<proteinExistence type="inferred from homology"/>
<gene>
    <name evidence="3" type="ORF">ACFQQL_03255</name>
</gene>
<dbReference type="PRINTS" id="PR00081">
    <property type="entry name" value="GDHRDH"/>
</dbReference>
<dbReference type="InterPro" id="IPR036291">
    <property type="entry name" value="NAD(P)-bd_dom_sf"/>
</dbReference>
<reference evidence="4" key="1">
    <citation type="journal article" date="2019" name="Int. J. Syst. Evol. Microbiol.">
        <title>The Global Catalogue of Microorganisms (GCM) 10K type strain sequencing project: providing services to taxonomists for standard genome sequencing and annotation.</title>
        <authorList>
            <consortium name="The Broad Institute Genomics Platform"/>
            <consortium name="The Broad Institute Genome Sequencing Center for Infectious Disease"/>
            <person name="Wu L."/>
            <person name="Ma J."/>
        </authorList>
    </citation>
    <scope>NUCLEOTIDE SEQUENCE [LARGE SCALE GENOMIC DNA]</scope>
    <source>
        <strain evidence="4">JCM 1490</strain>
    </source>
</reference>
<dbReference type="InterPro" id="IPR051122">
    <property type="entry name" value="SDR_DHRS6-like"/>
</dbReference>
<dbReference type="PANTHER" id="PTHR43477">
    <property type="entry name" value="DIHYDROANTICAPSIN 7-DEHYDROGENASE"/>
    <property type="match status" value="1"/>
</dbReference>
<evidence type="ECO:0000313" key="4">
    <source>
        <dbReference type="Proteomes" id="UP001596455"/>
    </source>
</evidence>
<dbReference type="EC" id="1.1.1.-" evidence="3"/>
<name>A0ABW2Q958_9MICO</name>
<dbReference type="Proteomes" id="UP001596455">
    <property type="component" value="Unassembled WGS sequence"/>
</dbReference>
<dbReference type="SUPFAM" id="SSF51735">
    <property type="entry name" value="NAD(P)-binding Rossmann-fold domains"/>
    <property type="match status" value="1"/>
</dbReference>
<dbReference type="EMBL" id="JBHTCQ010000001">
    <property type="protein sequence ID" value="MFC7404115.1"/>
    <property type="molecule type" value="Genomic_DNA"/>
</dbReference>
<evidence type="ECO:0000256" key="1">
    <source>
        <dbReference type="ARBA" id="ARBA00006484"/>
    </source>
</evidence>
<dbReference type="PRINTS" id="PR00080">
    <property type="entry name" value="SDRFAMILY"/>
</dbReference>
<dbReference type="PANTHER" id="PTHR43477:SF1">
    <property type="entry name" value="DIHYDROANTICAPSIN 7-DEHYDROGENASE"/>
    <property type="match status" value="1"/>
</dbReference>
<dbReference type="InterPro" id="IPR020904">
    <property type="entry name" value="Sc_DH/Rdtase_CS"/>
</dbReference>
<accession>A0ABW2Q958</accession>
<keyword evidence="4" id="KW-1185">Reference proteome</keyword>
<dbReference type="GO" id="GO:0016491">
    <property type="term" value="F:oxidoreductase activity"/>
    <property type="evidence" value="ECO:0007669"/>
    <property type="project" value="UniProtKB-KW"/>
</dbReference>
<organism evidence="3 4">
    <name type="scientific">Georgenia alba</name>
    <dbReference type="NCBI Taxonomy" id="2233858"/>
    <lineage>
        <taxon>Bacteria</taxon>
        <taxon>Bacillati</taxon>
        <taxon>Actinomycetota</taxon>
        <taxon>Actinomycetes</taxon>
        <taxon>Micrococcales</taxon>
        <taxon>Bogoriellaceae</taxon>
        <taxon>Georgenia</taxon>
    </lineage>
</organism>
<dbReference type="PROSITE" id="PS00061">
    <property type="entry name" value="ADH_SHORT"/>
    <property type="match status" value="1"/>
</dbReference>
<evidence type="ECO:0000256" key="2">
    <source>
        <dbReference type="ARBA" id="ARBA00023002"/>
    </source>
</evidence>
<keyword evidence="2 3" id="KW-0560">Oxidoreductase</keyword>
<dbReference type="CDD" id="cd05233">
    <property type="entry name" value="SDR_c"/>
    <property type="match status" value="1"/>
</dbReference>
<protein>
    <submittedName>
        <fullName evidence="3">SDR family NAD(P)-dependent oxidoreductase</fullName>
        <ecNumber evidence="3">1.1.1.-</ecNumber>
    </submittedName>
</protein>
<comment type="caution">
    <text evidence="3">The sequence shown here is derived from an EMBL/GenBank/DDBJ whole genome shotgun (WGS) entry which is preliminary data.</text>
</comment>
<evidence type="ECO:0000313" key="3">
    <source>
        <dbReference type="EMBL" id="MFC7404115.1"/>
    </source>
</evidence>
<dbReference type="Pfam" id="PF13561">
    <property type="entry name" value="adh_short_C2"/>
    <property type="match status" value="1"/>
</dbReference>
<dbReference type="RefSeq" id="WP_382391206.1">
    <property type="nucleotide sequence ID" value="NZ_JBHTCQ010000001.1"/>
</dbReference>
<dbReference type="Gene3D" id="3.40.50.720">
    <property type="entry name" value="NAD(P)-binding Rossmann-like Domain"/>
    <property type="match status" value="1"/>
</dbReference>
<sequence length="249" mass="25107">MGEDAHVVIVTGATSGIGQAAAVRLAREGWQVVGVGRVEPAPAVRAALQEAGVDVVLEDLRDPTAPNGLVDGAVKAHGRLDAVVNSAGVHTLATATQTSDETWDEILAVNLTAAFRLVRAAIPAMTKTGGVVVNVASEAGLAAVPGQVAYNVSKAAMIMLTRSVAVDHAAEGIRAVAVCPGTTMTPLVRAAIDSAADPVAHEQQLAASRPAGRLGRPEEIAAAIAFVLGDDVGYLTGSELVIDGGFTAG</sequence>